<organism evidence="2 3">
    <name type="scientific">Aliikangiella coralliicola</name>
    <dbReference type="NCBI Taxonomy" id="2592383"/>
    <lineage>
        <taxon>Bacteria</taxon>
        <taxon>Pseudomonadati</taxon>
        <taxon>Pseudomonadota</taxon>
        <taxon>Gammaproteobacteria</taxon>
        <taxon>Oceanospirillales</taxon>
        <taxon>Pleioneaceae</taxon>
        <taxon>Aliikangiella</taxon>
    </lineage>
</organism>
<protein>
    <submittedName>
        <fullName evidence="2">DUF885 domain-containing protein</fullName>
    </submittedName>
</protein>
<evidence type="ECO:0000313" key="2">
    <source>
        <dbReference type="EMBL" id="TQV87222.1"/>
    </source>
</evidence>
<dbReference type="Proteomes" id="UP000315439">
    <property type="component" value="Unassembled WGS sequence"/>
</dbReference>
<evidence type="ECO:0000256" key="1">
    <source>
        <dbReference type="SAM" id="MobiDB-lite"/>
    </source>
</evidence>
<gene>
    <name evidence="2" type="ORF">FLL46_14115</name>
</gene>
<dbReference type="AlphaFoldDB" id="A0A545UCM0"/>
<name>A0A545UCM0_9GAMM</name>
<proteinExistence type="predicted"/>
<dbReference type="EMBL" id="VIKS01000009">
    <property type="protein sequence ID" value="TQV87222.1"/>
    <property type="molecule type" value="Genomic_DNA"/>
</dbReference>
<dbReference type="InterPro" id="IPR010281">
    <property type="entry name" value="DUF885"/>
</dbReference>
<accession>A0A545UCM0</accession>
<feature type="compositionally biased region" description="Polar residues" evidence="1">
    <location>
        <begin position="11"/>
        <end position="33"/>
    </location>
</feature>
<dbReference type="PANTHER" id="PTHR33361:SF15">
    <property type="entry name" value="DUF885 FAMILY LIPOPROTEIN"/>
    <property type="match status" value="1"/>
</dbReference>
<dbReference type="OrthoDB" id="9769898at2"/>
<feature type="region of interest" description="Disordered" evidence="1">
    <location>
        <begin position="1"/>
        <end position="33"/>
    </location>
</feature>
<keyword evidence="3" id="KW-1185">Reference proteome</keyword>
<dbReference type="Pfam" id="PF05960">
    <property type="entry name" value="DUF885"/>
    <property type="match status" value="1"/>
</dbReference>
<comment type="caution">
    <text evidence="2">The sequence shown here is derived from an EMBL/GenBank/DDBJ whole genome shotgun (WGS) entry which is preliminary data.</text>
</comment>
<sequence>MLAACGDDKSTQNNDSKQQVGKQTSEKTVSQPDQNEAFDDFKKKFLEEFWSLNPSYGVYVGYYKHDDKLVVPDKKSVAKEVAFTRKVLQQLKGFDIDKLSAANATDWSLIKNQIESAQWYREVFKSSHWNPSNYNVAGVFGVILNTEYKPLEERLRAISTRLDQVSAYYQAAIDNITVPTIEHTELAIQQNTGALSIFEKSIPESVESSTLSKAEKDAFTPKLEKAVAAINGYINWLKAKKEKIADGGARDFRIGESLYEQKFKHDIVSDYSAKELYQKALTAKQNLHQEMIKITTQLWPKYFPDTQIPAEPLVAVKQLIDHLSVKHVKRSDFVNEVKRQMPIIEKFIIEKDLLDMDPSRPLVIRETPEYQRGIAGASVNAPGPYDATANTYYNVTPLDHYTEEQAESYLREYNHWILQILNIHEAMPGHYTQLLHANKSPSLIKSIFGNGAMIEGWAVYSERMMLEAGYANDEPEMWLMYSKWNLRVVMNTILDYSIQVLGMTREDGLNLLMNEAFQERTEAEGKWRRATLTQVQLTSYYNGYAEIYAFREEMKNKLGDKFDLKKFHNKFLSYGSAPVPVIRSLMLRELGL</sequence>
<dbReference type="PANTHER" id="PTHR33361">
    <property type="entry name" value="GLR0591 PROTEIN"/>
    <property type="match status" value="1"/>
</dbReference>
<feature type="compositionally biased region" description="Basic and acidic residues" evidence="1">
    <location>
        <begin position="1"/>
        <end position="10"/>
    </location>
</feature>
<evidence type="ECO:0000313" key="3">
    <source>
        <dbReference type="Proteomes" id="UP000315439"/>
    </source>
</evidence>
<reference evidence="2 3" key="1">
    <citation type="submission" date="2019-07" db="EMBL/GenBank/DDBJ databases">
        <title>Draft genome for Aliikangiella sp. M105.</title>
        <authorList>
            <person name="Wang G."/>
        </authorList>
    </citation>
    <scope>NUCLEOTIDE SEQUENCE [LARGE SCALE GENOMIC DNA]</scope>
    <source>
        <strain evidence="2 3">M105</strain>
    </source>
</reference>